<reference evidence="1" key="2">
    <citation type="submission" date="2025-09" db="UniProtKB">
        <authorList>
            <consortium name="Ensembl"/>
        </authorList>
    </citation>
    <scope>IDENTIFICATION</scope>
</reference>
<dbReference type="GO" id="GO:0043240">
    <property type="term" value="C:Fanconi anaemia nuclear complex"/>
    <property type="evidence" value="ECO:0007669"/>
    <property type="project" value="InterPro"/>
</dbReference>
<dbReference type="GO" id="GO:0006289">
    <property type="term" value="P:nucleotide-excision repair"/>
    <property type="evidence" value="ECO:0007669"/>
    <property type="project" value="TreeGrafter"/>
</dbReference>
<reference evidence="1" key="1">
    <citation type="submission" date="2025-08" db="UniProtKB">
        <authorList>
            <consortium name="Ensembl"/>
        </authorList>
    </citation>
    <scope>IDENTIFICATION</scope>
</reference>
<dbReference type="AlphaFoldDB" id="A0A3B3T9C3"/>
<dbReference type="PANTHER" id="PTHR16798">
    <property type="entry name" value="FANCONI ANEMIA GROUP C PROTEIN FANCC"/>
    <property type="match status" value="1"/>
</dbReference>
<organism evidence="1 2">
    <name type="scientific">Paramormyrops kingsleyae</name>
    <dbReference type="NCBI Taxonomy" id="1676925"/>
    <lineage>
        <taxon>Eukaryota</taxon>
        <taxon>Metazoa</taxon>
        <taxon>Chordata</taxon>
        <taxon>Craniata</taxon>
        <taxon>Vertebrata</taxon>
        <taxon>Euteleostomi</taxon>
        <taxon>Actinopterygii</taxon>
        <taxon>Neopterygii</taxon>
        <taxon>Teleostei</taxon>
        <taxon>Osteoglossocephala</taxon>
        <taxon>Osteoglossomorpha</taxon>
        <taxon>Osteoglossiformes</taxon>
        <taxon>Mormyridae</taxon>
        <taxon>Paramormyrops</taxon>
    </lineage>
</organism>
<dbReference type="Ensembl" id="ENSPKIT00000020267.1">
    <property type="protein sequence ID" value="ENSPKIP00000039265.1"/>
    <property type="gene ID" value="ENSPKIG00000016689.1"/>
</dbReference>
<dbReference type="GeneTree" id="ENSGT00390000016390"/>
<dbReference type="CTD" id="2176"/>
<accession>A0A3B3T9C3</accession>
<name>A0A3B3T9C3_9TELE</name>
<dbReference type="GO" id="GO:0036297">
    <property type="term" value="P:interstrand cross-link repair"/>
    <property type="evidence" value="ECO:0007669"/>
    <property type="project" value="InterPro"/>
</dbReference>
<evidence type="ECO:0000313" key="1">
    <source>
        <dbReference type="Ensembl" id="ENSPKIP00000039265.1"/>
    </source>
</evidence>
<dbReference type="PANTHER" id="PTHR16798:SF0">
    <property type="entry name" value="FANCONI ANEMIA GROUP C PROTEIN"/>
    <property type="match status" value="1"/>
</dbReference>
<dbReference type="PRINTS" id="PR00494">
    <property type="entry name" value="FANCONICGENE"/>
</dbReference>
<proteinExistence type="predicted"/>
<dbReference type="InterPro" id="IPR000686">
    <property type="entry name" value="FANCC"/>
</dbReference>
<protein>
    <submittedName>
        <fullName evidence="1">FA complementation group C</fullName>
    </submittedName>
</protein>
<dbReference type="Pfam" id="PF02106">
    <property type="entry name" value="Fanconi_C"/>
    <property type="match status" value="1"/>
</dbReference>
<sequence>MSHTGPFPERLVEFWMGKAVEWGQALTPATRHDVALHLGQLRAFLGRLLLELRVAGSTQEVMRAAPFVGQFLGRLCWNSFVTADKESRGCLLQCLHSMYSVQPQGSLELKANQWIQNVLCHLLTEEDSGTVQTVLKHVGWTLRDYHSELLRDMVALLVNDVRKASCSEIHTRGVCSCDRIHGLSVSCTLLVTCPEAAPLIGALLECPSVCPKAAPSEAFLHAVNEALLSQRLVLEEQAVVALWTRSLVSLERATLQLLELVLSDPQPPMQELEEQVTGSLLPRASALSCPLFLVVSDIFRAALRGASGSRALRSLLQAFTRCFLQAWGQVEPQDRLPLTAFFPSTPVSVLMALVQRPADLPEDAWPAHLLWIGRCLQMPRGHNEAADARWRCGPFDRWLLLVQNGHWVDVACQLLVTSDPQVSAPLVWLLMFYHHPDDNEHKRTQALAVAEAALFHLRALFCSACPPPPPRQQEHVQVLGGLLTAHSQHPSTAGLLLRLSVSFCAFSSGPVSAAVELLDVMKVHSELVHDAITLLTGFECGLSGGEANPRLRRIQDILRCVRVGTNSGVPQGLSVEAAHSSDVSALVTDAKQSAIAFTTGGPRDVSLPNALFSSYTPFLAGNG</sequence>
<keyword evidence="2" id="KW-1185">Reference proteome</keyword>
<evidence type="ECO:0000313" key="2">
    <source>
        <dbReference type="Proteomes" id="UP000261540"/>
    </source>
</evidence>
<dbReference type="GO" id="GO:0034599">
    <property type="term" value="P:cellular response to oxidative stress"/>
    <property type="evidence" value="ECO:0007669"/>
    <property type="project" value="TreeGrafter"/>
</dbReference>
<dbReference type="Proteomes" id="UP000261540">
    <property type="component" value="Unplaced"/>
</dbReference>
<dbReference type="STRING" id="1676925.ENSPKIP00000039265"/>